<evidence type="ECO:0000313" key="1">
    <source>
        <dbReference type="EMBL" id="QBD77977.1"/>
    </source>
</evidence>
<name>A0A4P6JRA2_KTERU</name>
<proteinExistence type="predicted"/>
<reference evidence="1 2" key="1">
    <citation type="submission" date="2019-01" db="EMBL/GenBank/DDBJ databases">
        <title>Ktedonosporobacter rubrisoli SCAWS-G2.</title>
        <authorList>
            <person name="Huang Y."/>
            <person name="Yan B."/>
        </authorList>
    </citation>
    <scope>NUCLEOTIDE SEQUENCE [LARGE SCALE GENOMIC DNA]</scope>
    <source>
        <strain evidence="1 2">SCAWS-G2</strain>
    </source>
</reference>
<dbReference type="Proteomes" id="UP000290365">
    <property type="component" value="Chromosome"/>
</dbReference>
<dbReference type="KEGG" id="kbs:EPA93_19040"/>
<keyword evidence="2" id="KW-1185">Reference proteome</keyword>
<organism evidence="1 2">
    <name type="scientific">Ktedonosporobacter rubrisoli</name>
    <dbReference type="NCBI Taxonomy" id="2509675"/>
    <lineage>
        <taxon>Bacteria</taxon>
        <taxon>Bacillati</taxon>
        <taxon>Chloroflexota</taxon>
        <taxon>Ktedonobacteria</taxon>
        <taxon>Ktedonobacterales</taxon>
        <taxon>Ktedonosporobacteraceae</taxon>
        <taxon>Ktedonosporobacter</taxon>
    </lineage>
</organism>
<dbReference type="AlphaFoldDB" id="A0A4P6JRA2"/>
<gene>
    <name evidence="1" type="ORF">EPA93_19040</name>
</gene>
<protein>
    <submittedName>
        <fullName evidence="1">Uncharacterized protein</fullName>
    </submittedName>
</protein>
<sequence length="150" mass="17168">MILQEVLELFIKQQKRWIVSDGEKYWELVNTPNVLGAQLTRDVTVRKDGEQFLIFWGTEGVDSPHLKIYQDEEVSRMNMSSQNLQWSGELQSDLDKLNALRPQVLAAYDMNTWAMIEAIALGTLNAKAPQGQQVCFNAQKDLYELVPAHD</sequence>
<evidence type="ECO:0000313" key="2">
    <source>
        <dbReference type="Proteomes" id="UP000290365"/>
    </source>
</evidence>
<dbReference type="RefSeq" id="WP_129889030.1">
    <property type="nucleotide sequence ID" value="NZ_CP035758.1"/>
</dbReference>
<accession>A0A4P6JRA2</accession>
<dbReference type="EMBL" id="CP035758">
    <property type="protein sequence ID" value="QBD77977.1"/>
    <property type="molecule type" value="Genomic_DNA"/>
</dbReference>